<reference evidence="2" key="1">
    <citation type="journal article" date="2020" name="Stud. Mycol.">
        <title>101 Dothideomycetes genomes: A test case for predicting lifestyles and emergence of pathogens.</title>
        <authorList>
            <person name="Haridas S."/>
            <person name="Albert R."/>
            <person name="Binder M."/>
            <person name="Bloem J."/>
            <person name="LaButti K."/>
            <person name="Salamov A."/>
            <person name="Andreopoulos B."/>
            <person name="Baker S."/>
            <person name="Barry K."/>
            <person name="Bills G."/>
            <person name="Bluhm B."/>
            <person name="Cannon C."/>
            <person name="Castanera R."/>
            <person name="Culley D."/>
            <person name="Daum C."/>
            <person name="Ezra D."/>
            <person name="Gonzalez J."/>
            <person name="Henrissat B."/>
            <person name="Kuo A."/>
            <person name="Liang C."/>
            <person name="Lipzen A."/>
            <person name="Lutzoni F."/>
            <person name="Magnuson J."/>
            <person name="Mondo S."/>
            <person name="Nolan M."/>
            <person name="Ohm R."/>
            <person name="Pangilinan J."/>
            <person name="Park H.-J."/>
            <person name="Ramirez L."/>
            <person name="Alfaro M."/>
            <person name="Sun H."/>
            <person name="Tritt A."/>
            <person name="Yoshinaga Y."/>
            <person name="Zwiers L.-H."/>
            <person name="Turgeon B."/>
            <person name="Goodwin S."/>
            <person name="Spatafora J."/>
            <person name="Crous P."/>
            <person name="Grigoriev I."/>
        </authorList>
    </citation>
    <scope>NUCLEOTIDE SEQUENCE [LARGE SCALE GENOMIC DNA]</scope>
    <source>
        <strain evidence="2">CBS 304.66</strain>
    </source>
</reference>
<sequence length="490" mass="54001">MTAGPQACQLGKIEGKLLTIKPVSAADEGKGVISTLSTIPLGSEPSDSNVNRTMNYRSSSSLANIAGFTYNAMLAAQLIATIGTQSPLNPSVLWGPWINLIPSRIGVNTALDDAVACFAAGNVAYNNSSQPNIAIARERYSRALRSLRNYLNGQEGRLASTETLAAVLLLIYFETLLEFRTNHWASHSRGLTSLLVTRGPPADADGISPSMFYSFLPYEFTEAVLTGTNSAFDFPEWLSSPLPEHVLDDPAHQKVCHAVIQQIVQIPRLICLVRRLQDDQSNIEVKNKTLSLAETLYNSNVDSLVDEMLQIHAESVETKTLDLSCCFPQSLKYGNIHVFETLTRYWYCRILIVGLCRTLQKLIPASKSISARLVEEDARAAGYIAMSTQYAESLSKPLPMGPLVIVLPLQFSFGAWWRLYREQHGVSKGLIEKAAYMKGWTLRKGNAMLGLWNGKELENRSLEVKTVAFEGGPLMGWMKRDIAPDGEGRI</sequence>
<name>A0A9P4N983_9PLEO</name>
<keyword evidence="2" id="KW-1185">Reference proteome</keyword>
<dbReference type="InterPro" id="IPR021858">
    <property type="entry name" value="Fun_TF"/>
</dbReference>
<proteinExistence type="predicted"/>
<dbReference type="PANTHER" id="PTHR38111:SF2">
    <property type="entry name" value="FINGER DOMAIN PROTEIN, PUTATIVE (AFU_ORTHOLOGUE AFUA_1G01560)-RELATED"/>
    <property type="match status" value="1"/>
</dbReference>
<dbReference type="OrthoDB" id="5126878at2759"/>
<dbReference type="EMBL" id="ML986585">
    <property type="protein sequence ID" value="KAF2268691.1"/>
    <property type="molecule type" value="Genomic_DNA"/>
</dbReference>
<dbReference type="AlphaFoldDB" id="A0A9P4N983"/>
<dbReference type="InterPro" id="IPR053178">
    <property type="entry name" value="Osmoadaptation_assoc"/>
</dbReference>
<dbReference type="PANTHER" id="PTHR38111">
    <property type="entry name" value="ZN(2)-C6 FUNGAL-TYPE DOMAIN-CONTAINING PROTEIN-RELATED"/>
    <property type="match status" value="1"/>
</dbReference>
<organism evidence="1 2">
    <name type="scientific">Lojkania enalia</name>
    <dbReference type="NCBI Taxonomy" id="147567"/>
    <lineage>
        <taxon>Eukaryota</taxon>
        <taxon>Fungi</taxon>
        <taxon>Dikarya</taxon>
        <taxon>Ascomycota</taxon>
        <taxon>Pezizomycotina</taxon>
        <taxon>Dothideomycetes</taxon>
        <taxon>Pleosporomycetidae</taxon>
        <taxon>Pleosporales</taxon>
        <taxon>Pleosporales incertae sedis</taxon>
        <taxon>Lojkania</taxon>
    </lineage>
</organism>
<dbReference type="Pfam" id="PF11951">
    <property type="entry name" value="Fungal_trans_2"/>
    <property type="match status" value="1"/>
</dbReference>
<accession>A0A9P4N983</accession>
<comment type="caution">
    <text evidence="1">The sequence shown here is derived from an EMBL/GenBank/DDBJ whole genome shotgun (WGS) entry which is preliminary data.</text>
</comment>
<evidence type="ECO:0000313" key="2">
    <source>
        <dbReference type="Proteomes" id="UP000800093"/>
    </source>
</evidence>
<evidence type="ECO:0000313" key="1">
    <source>
        <dbReference type="EMBL" id="KAF2268691.1"/>
    </source>
</evidence>
<dbReference type="Proteomes" id="UP000800093">
    <property type="component" value="Unassembled WGS sequence"/>
</dbReference>
<protein>
    <submittedName>
        <fullName evidence="1">Uncharacterized protein</fullName>
    </submittedName>
</protein>
<gene>
    <name evidence="1" type="ORF">CC78DRAFT_565178</name>
</gene>